<dbReference type="PANTHER" id="PTHR12471">
    <property type="entry name" value="VACUOLAR ATP SYNTHASE SUBUNIT S1"/>
    <property type="match status" value="1"/>
</dbReference>
<keyword evidence="3 7" id="KW-0812">Transmembrane</keyword>
<evidence type="ECO:0000256" key="3">
    <source>
        <dbReference type="ARBA" id="ARBA00022692"/>
    </source>
</evidence>
<evidence type="ECO:0000256" key="6">
    <source>
        <dbReference type="SAM" id="MobiDB-lite"/>
    </source>
</evidence>
<name>A0A6J1N466_BICAN</name>
<proteinExistence type="inferred from homology"/>
<feature type="transmembrane region" description="Helical" evidence="7">
    <location>
        <begin position="403"/>
        <end position="427"/>
    </location>
</feature>
<dbReference type="KEGG" id="bany:112047098"/>
<dbReference type="InterPro" id="IPR046756">
    <property type="entry name" value="VAS1/VOA1_TM"/>
</dbReference>
<keyword evidence="4 7" id="KW-1133">Transmembrane helix</keyword>
<evidence type="ECO:0000256" key="1">
    <source>
        <dbReference type="ARBA" id="ARBA00004167"/>
    </source>
</evidence>
<evidence type="ECO:0000256" key="7">
    <source>
        <dbReference type="SAM" id="Phobius"/>
    </source>
</evidence>
<dbReference type="GO" id="GO:0030641">
    <property type="term" value="P:regulation of cellular pH"/>
    <property type="evidence" value="ECO:0007669"/>
    <property type="project" value="TreeGrafter"/>
</dbReference>
<comment type="subcellular location">
    <subcellularLocation>
        <location evidence="1">Membrane</location>
        <topology evidence="1">Single-pass membrane protein</topology>
    </subcellularLocation>
</comment>
<evidence type="ECO:0000313" key="10">
    <source>
        <dbReference type="RefSeq" id="XP_023939788.1"/>
    </source>
</evidence>
<sequence length="455" mass="50947">MAHDTSPVFVLDYDKVLDEVSKEANPFTKIKSSDFSDVIEIAIKRSKIVILFVEETLCTEDVTIKDNIGTPFYHLGQAMKENKVTYLPSVSQAYKTLKSHLQALASYVFYLSDSSSELQVYDGRLRHFYIYFKDKINETRSIALRRHDLLIKEVYSVVRQVAAGPVVAFYTGKVNPIDVDALNTLPTENLNVRPRPGVTVFSNGALFRFIGVSSSTSKRRSMFSQVPVVSDEKWKERGLHTRMSYTEFELEFEFSFKDDRWTVDSVALLEWGEEVGRTDLRAGAPWNWSYVCSEPLVLVNMRDGSAVTIAHYQVSCVVCCVTENWSHVCSEPLVLVNMRDGSAVTIAHYQIQPFINHAALRQDFDNPEDLNPDSPASSESPEESPKPDAGSHKFGPAVNCGPYFSAHILAGLMVTSMCLGILTYGVVSMYNINTNSRYDDPQAKPLVIMAEGGGH</sequence>
<feature type="domain" description="V-type proton ATPase subunit S1/VOA1 transmembrane" evidence="8">
    <location>
        <begin position="402"/>
        <end position="440"/>
    </location>
</feature>
<protein>
    <submittedName>
        <fullName evidence="10">Uncharacterized protein LOC112047098</fullName>
    </submittedName>
</protein>
<evidence type="ECO:0000256" key="2">
    <source>
        <dbReference type="ARBA" id="ARBA00009037"/>
    </source>
</evidence>
<dbReference type="RefSeq" id="XP_023939788.1">
    <property type="nucleotide sequence ID" value="XM_024084020.2"/>
</dbReference>
<dbReference type="InterPro" id="IPR008388">
    <property type="entry name" value="Ac45_acc_su"/>
</dbReference>
<keyword evidence="5 7" id="KW-0472">Membrane</keyword>
<dbReference type="PANTHER" id="PTHR12471:SF7">
    <property type="entry name" value="V-TYPE PROTON ATPASE SUBUNIT S1"/>
    <property type="match status" value="1"/>
</dbReference>
<dbReference type="Proteomes" id="UP001652582">
    <property type="component" value="Chromosome 26"/>
</dbReference>
<dbReference type="GO" id="GO:0033176">
    <property type="term" value="C:proton-transporting V-type ATPase complex"/>
    <property type="evidence" value="ECO:0007669"/>
    <property type="project" value="TreeGrafter"/>
</dbReference>
<evidence type="ECO:0000256" key="5">
    <source>
        <dbReference type="ARBA" id="ARBA00023136"/>
    </source>
</evidence>
<dbReference type="GeneID" id="112047098"/>
<reference evidence="10" key="1">
    <citation type="submission" date="2025-08" db="UniProtKB">
        <authorList>
            <consortium name="RefSeq"/>
        </authorList>
    </citation>
    <scope>IDENTIFICATION</scope>
</reference>
<accession>A0A6J1N466</accession>
<evidence type="ECO:0000256" key="4">
    <source>
        <dbReference type="ARBA" id="ARBA00022989"/>
    </source>
</evidence>
<evidence type="ECO:0000313" key="9">
    <source>
        <dbReference type="Proteomes" id="UP001652582"/>
    </source>
</evidence>
<keyword evidence="9" id="KW-1185">Reference proteome</keyword>
<dbReference type="AlphaFoldDB" id="A0A6J1N466"/>
<dbReference type="Pfam" id="PF20520">
    <property type="entry name" value="Ac45-VOA1_TM"/>
    <property type="match status" value="1"/>
</dbReference>
<comment type="similarity">
    <text evidence="2">Belongs to the vacuolar ATPase subunit S1 family.</text>
</comment>
<organism evidence="9 10">
    <name type="scientific">Bicyclus anynana</name>
    <name type="common">Squinting bush brown butterfly</name>
    <dbReference type="NCBI Taxonomy" id="110368"/>
    <lineage>
        <taxon>Eukaryota</taxon>
        <taxon>Metazoa</taxon>
        <taxon>Ecdysozoa</taxon>
        <taxon>Arthropoda</taxon>
        <taxon>Hexapoda</taxon>
        <taxon>Insecta</taxon>
        <taxon>Pterygota</taxon>
        <taxon>Neoptera</taxon>
        <taxon>Endopterygota</taxon>
        <taxon>Lepidoptera</taxon>
        <taxon>Glossata</taxon>
        <taxon>Ditrysia</taxon>
        <taxon>Papilionoidea</taxon>
        <taxon>Nymphalidae</taxon>
        <taxon>Satyrinae</taxon>
        <taxon>Satyrini</taxon>
        <taxon>Mycalesina</taxon>
        <taxon>Bicyclus</taxon>
    </lineage>
</organism>
<dbReference type="OrthoDB" id="9985059at2759"/>
<feature type="region of interest" description="Disordered" evidence="6">
    <location>
        <begin position="365"/>
        <end position="391"/>
    </location>
</feature>
<gene>
    <name evidence="10" type="primary">LOC112047098</name>
</gene>
<dbReference type="GO" id="GO:0001671">
    <property type="term" value="F:ATPase activator activity"/>
    <property type="evidence" value="ECO:0007669"/>
    <property type="project" value="TreeGrafter"/>
</dbReference>
<evidence type="ECO:0000259" key="8">
    <source>
        <dbReference type="Pfam" id="PF20520"/>
    </source>
</evidence>